<keyword evidence="3 10" id="KW-0540">Nuclease</keyword>
<evidence type="ECO:0000256" key="4">
    <source>
        <dbReference type="ARBA" id="ARBA00022729"/>
    </source>
</evidence>
<feature type="chain" id="PRO_5021441316" description="Deoxyribonuclease" evidence="12">
    <location>
        <begin position="29"/>
        <end position="290"/>
    </location>
</feature>
<dbReference type="InterPro" id="IPR005135">
    <property type="entry name" value="Endo/exonuclease/phosphatase"/>
</dbReference>
<keyword evidence="5 10" id="KW-0255">Endonuclease</keyword>
<accession>A0A4W6G571</accession>
<dbReference type="InterPro" id="IPR016202">
    <property type="entry name" value="DNase_I"/>
</dbReference>
<evidence type="ECO:0000256" key="1">
    <source>
        <dbReference type="ARBA" id="ARBA00004240"/>
    </source>
</evidence>
<feature type="domain" description="Endonuclease/exonuclease/phosphatase" evidence="13">
    <location>
        <begin position="32"/>
        <end position="238"/>
    </location>
</feature>
<dbReference type="PROSITE" id="PS00919">
    <property type="entry name" value="DNASE_I_1"/>
    <property type="match status" value="1"/>
</dbReference>
<evidence type="ECO:0000256" key="10">
    <source>
        <dbReference type="PIRNR" id="PIRNR000988"/>
    </source>
</evidence>
<dbReference type="Ensembl" id="ENSLCAT00010060190.1">
    <property type="protein sequence ID" value="ENSLCAP00010058589.1"/>
    <property type="gene ID" value="ENSLCAG00010027330.1"/>
</dbReference>
<dbReference type="SMART" id="SM00476">
    <property type="entry name" value="DNaseIc"/>
    <property type="match status" value="1"/>
</dbReference>
<evidence type="ECO:0000256" key="5">
    <source>
        <dbReference type="ARBA" id="ARBA00022759"/>
    </source>
</evidence>
<evidence type="ECO:0000256" key="2">
    <source>
        <dbReference type="ARBA" id="ARBA00007359"/>
    </source>
</evidence>
<dbReference type="PRINTS" id="PR00130">
    <property type="entry name" value="DNASEI"/>
</dbReference>
<evidence type="ECO:0000313" key="14">
    <source>
        <dbReference type="Ensembl" id="ENSLCAP00010058589.1"/>
    </source>
</evidence>
<evidence type="ECO:0000256" key="8">
    <source>
        <dbReference type="ARBA" id="ARBA00023157"/>
    </source>
</evidence>
<protein>
    <recommendedName>
        <fullName evidence="10">Deoxyribonuclease</fullName>
    </recommendedName>
</protein>
<evidence type="ECO:0000256" key="3">
    <source>
        <dbReference type="ARBA" id="ARBA00022722"/>
    </source>
</evidence>
<proteinExistence type="inferred from homology"/>
<feature type="disulfide bond" description="Essential for enzymatic activity" evidence="11">
    <location>
        <begin position="202"/>
        <end position="239"/>
    </location>
</feature>
<dbReference type="PIRSF" id="PIRSF000988">
    <property type="entry name" value="DNase_I_euk"/>
    <property type="match status" value="1"/>
</dbReference>
<evidence type="ECO:0000256" key="12">
    <source>
        <dbReference type="SAM" id="SignalP"/>
    </source>
</evidence>
<reference evidence="14" key="2">
    <citation type="submission" date="2025-08" db="UniProtKB">
        <authorList>
            <consortium name="Ensembl"/>
        </authorList>
    </citation>
    <scope>IDENTIFICATION</scope>
</reference>
<evidence type="ECO:0000256" key="9">
    <source>
        <dbReference type="ARBA" id="ARBA00023180"/>
    </source>
</evidence>
<dbReference type="GO" id="GO:0004530">
    <property type="term" value="F:deoxyribonuclease I activity"/>
    <property type="evidence" value="ECO:0007669"/>
    <property type="project" value="TreeGrafter"/>
</dbReference>
<keyword evidence="6 10" id="KW-0378">Hydrolase</keyword>
<organism evidence="14 15">
    <name type="scientific">Lates calcarifer</name>
    <name type="common">Barramundi</name>
    <name type="synonym">Holocentrus calcarifer</name>
    <dbReference type="NCBI Taxonomy" id="8187"/>
    <lineage>
        <taxon>Eukaryota</taxon>
        <taxon>Metazoa</taxon>
        <taxon>Chordata</taxon>
        <taxon>Craniata</taxon>
        <taxon>Vertebrata</taxon>
        <taxon>Euteleostomi</taxon>
        <taxon>Actinopterygii</taxon>
        <taxon>Neopterygii</taxon>
        <taxon>Teleostei</taxon>
        <taxon>Neoteleostei</taxon>
        <taxon>Acanthomorphata</taxon>
        <taxon>Carangaria</taxon>
        <taxon>Carangaria incertae sedis</taxon>
        <taxon>Centropomidae</taxon>
        <taxon>Lates</taxon>
    </lineage>
</organism>
<reference evidence="15" key="1">
    <citation type="submission" date="2015-09" db="EMBL/GenBank/DDBJ databases">
        <authorList>
            <person name="Sai Rama Sridatta P."/>
        </authorList>
    </citation>
    <scope>NUCLEOTIDE SEQUENCE [LARGE SCALE GENOMIC DNA]</scope>
</reference>
<dbReference type="PANTHER" id="PTHR11371">
    <property type="entry name" value="DEOXYRIBONUCLEASE"/>
    <property type="match status" value="1"/>
</dbReference>
<dbReference type="GO" id="GO:0005634">
    <property type="term" value="C:nucleus"/>
    <property type="evidence" value="ECO:0007669"/>
    <property type="project" value="TreeGrafter"/>
</dbReference>
<evidence type="ECO:0000259" key="13">
    <source>
        <dbReference type="Pfam" id="PF03372"/>
    </source>
</evidence>
<keyword evidence="9" id="KW-0325">Glycoprotein</keyword>
<evidence type="ECO:0000256" key="6">
    <source>
        <dbReference type="ARBA" id="ARBA00022801"/>
    </source>
</evidence>
<dbReference type="InterPro" id="IPR018057">
    <property type="entry name" value="Deoxyribonuclease-1_AS"/>
</dbReference>
<evidence type="ECO:0000313" key="15">
    <source>
        <dbReference type="Proteomes" id="UP000314980"/>
    </source>
</evidence>
<comment type="subcellular location">
    <subcellularLocation>
        <location evidence="1">Endoplasmic reticulum</location>
    </subcellularLocation>
</comment>
<dbReference type="GO" id="GO:0003677">
    <property type="term" value="F:DNA binding"/>
    <property type="evidence" value="ECO:0007669"/>
    <property type="project" value="TreeGrafter"/>
</dbReference>
<dbReference type="PANTHER" id="PTHR11371:SF28">
    <property type="entry name" value="DEOXYRIBONUCLEASE-1-LIKE 1"/>
    <property type="match status" value="1"/>
</dbReference>
<comment type="similarity">
    <text evidence="2 10">Belongs to the DNase I family.</text>
</comment>
<keyword evidence="7" id="KW-0256">Endoplasmic reticulum</keyword>
<dbReference type="GeneTree" id="ENSGT00950000182846"/>
<keyword evidence="15" id="KW-1185">Reference proteome</keyword>
<evidence type="ECO:0000256" key="7">
    <source>
        <dbReference type="ARBA" id="ARBA00022824"/>
    </source>
</evidence>
<dbReference type="InParanoid" id="A0A4W6G571"/>
<evidence type="ECO:0000256" key="11">
    <source>
        <dbReference type="PIRSR" id="PIRSR000988-2"/>
    </source>
</evidence>
<feature type="signal peptide" evidence="12">
    <location>
        <begin position="1"/>
        <end position="28"/>
    </location>
</feature>
<sequence>MRCHSVRLPLPLLLSFLTLLVGAVTVSGFRICSYNVQKFNYQKAKNYRVIHTLTRVLHRCDISLLQDVVDPDGKAIKALLVSLNRYEGNYAYKSLSSEALGKSADDMQQYVFIYSAHKTKYSSQIVYLALNKLTPGGPFRNAVFLFLVFVPAAINEFVLVPLHTEPTKAVQEMDQLYDVFEDVERRWNNTNVMFLGDFHAGCAYMSRTDKKNIRLFSNTNFSWLIRDKTDTTLSQETNCPYDRCVCVCVCAREVSDHLPVEVTLKSPAPLIQATPLLVLLSVSAVVRSFL</sequence>
<dbReference type="InterPro" id="IPR036691">
    <property type="entry name" value="Endo/exonu/phosph_ase_sf"/>
</dbReference>
<keyword evidence="4 12" id="KW-0732">Signal</keyword>
<reference evidence="14" key="3">
    <citation type="submission" date="2025-09" db="UniProtKB">
        <authorList>
            <consortium name="Ensembl"/>
        </authorList>
    </citation>
    <scope>IDENTIFICATION</scope>
</reference>
<dbReference type="SUPFAM" id="SSF56219">
    <property type="entry name" value="DNase I-like"/>
    <property type="match status" value="1"/>
</dbReference>
<name>A0A4W6G571_LATCA</name>
<dbReference type="Proteomes" id="UP000314980">
    <property type="component" value="Unassembled WGS sequence"/>
</dbReference>
<keyword evidence="8 11" id="KW-1015">Disulfide bond</keyword>
<dbReference type="AlphaFoldDB" id="A0A4W6G571"/>
<dbReference type="STRING" id="8187.ENSLCAP00010058589"/>
<dbReference type="GO" id="GO:0006308">
    <property type="term" value="P:DNA catabolic process"/>
    <property type="evidence" value="ECO:0007669"/>
    <property type="project" value="InterPro"/>
</dbReference>
<dbReference type="GO" id="GO:0005783">
    <property type="term" value="C:endoplasmic reticulum"/>
    <property type="evidence" value="ECO:0007669"/>
    <property type="project" value="UniProtKB-SubCell"/>
</dbReference>
<dbReference type="Gene3D" id="3.60.10.10">
    <property type="entry name" value="Endonuclease/exonuclease/phosphatase"/>
    <property type="match status" value="1"/>
</dbReference>
<dbReference type="Pfam" id="PF03372">
    <property type="entry name" value="Exo_endo_phos"/>
    <property type="match status" value="1"/>
</dbReference>